<name>A0A2T5JBP6_9SPHI</name>
<gene>
    <name evidence="3" type="ORF">C8P68_1023</name>
</gene>
<keyword evidence="2" id="KW-1133">Transmembrane helix</keyword>
<feature type="coiled-coil region" evidence="1">
    <location>
        <begin position="80"/>
        <end position="107"/>
    </location>
</feature>
<sequence length="412" mass="48579">MIQRSLVSLKRSSLKYGEDRTGNLTFIIYYLMMVYDFDISVLMYLMDRGGGSDLLHFFKELINKIQIQRRHAETTTDLYRREYVTRLSELREKRETAHAEAKKIYDEVYAATDGDENEKWSQAIMEADPNGVDNHFNLEEVTLEMTYKEMADHFNKSSFVIVYALLENELRRLCGILKTEFGKRLSLQDIESKDYLQSMINYLDKVLEIELNVCQPYLTKIKQVQFLRNKIMHAAGEFPLNDQPLLDQLIKDSHGNLYLQHYEPLPYRLLKIKKVEYVYQQYDLLLDFIHELLWCLDTKLQHALIREKLLLLFHFLDEQADVVITQLKPVKKGREVSFSVVKGNDTILDGTLTLTTAKKDSLHLNNQLADHYLLGRLMAYLDENQQSFFDDFLQPFYKMNHPLRAELTCYPH</sequence>
<evidence type="ECO:0000313" key="4">
    <source>
        <dbReference type="Proteomes" id="UP000244168"/>
    </source>
</evidence>
<reference evidence="3 4" key="1">
    <citation type="submission" date="2018-04" db="EMBL/GenBank/DDBJ databases">
        <title>Genomic Encyclopedia of Archaeal and Bacterial Type Strains, Phase II (KMG-II): from individual species to whole genera.</title>
        <authorList>
            <person name="Goeker M."/>
        </authorList>
    </citation>
    <scope>NUCLEOTIDE SEQUENCE [LARGE SCALE GENOMIC DNA]</scope>
    <source>
        <strain evidence="3 4">DSM 26809</strain>
    </source>
</reference>
<comment type="caution">
    <text evidence="3">The sequence shown here is derived from an EMBL/GenBank/DDBJ whole genome shotgun (WGS) entry which is preliminary data.</text>
</comment>
<keyword evidence="4" id="KW-1185">Reference proteome</keyword>
<keyword evidence="1" id="KW-0175">Coiled coil</keyword>
<proteinExistence type="predicted"/>
<evidence type="ECO:0000256" key="1">
    <source>
        <dbReference type="SAM" id="Coils"/>
    </source>
</evidence>
<evidence type="ECO:0000256" key="2">
    <source>
        <dbReference type="SAM" id="Phobius"/>
    </source>
</evidence>
<accession>A0A2T5JBP6</accession>
<keyword evidence="2" id="KW-0812">Transmembrane</keyword>
<organism evidence="3 4">
    <name type="scientific">Mucilaginibacter yixingensis</name>
    <dbReference type="NCBI Taxonomy" id="1295612"/>
    <lineage>
        <taxon>Bacteria</taxon>
        <taxon>Pseudomonadati</taxon>
        <taxon>Bacteroidota</taxon>
        <taxon>Sphingobacteriia</taxon>
        <taxon>Sphingobacteriales</taxon>
        <taxon>Sphingobacteriaceae</taxon>
        <taxon>Mucilaginibacter</taxon>
    </lineage>
</organism>
<evidence type="ECO:0000313" key="3">
    <source>
        <dbReference type="EMBL" id="PTQ99188.1"/>
    </source>
</evidence>
<dbReference type="EMBL" id="QAOQ01000002">
    <property type="protein sequence ID" value="PTQ99188.1"/>
    <property type="molecule type" value="Genomic_DNA"/>
</dbReference>
<dbReference type="Proteomes" id="UP000244168">
    <property type="component" value="Unassembled WGS sequence"/>
</dbReference>
<keyword evidence="2" id="KW-0472">Membrane</keyword>
<protein>
    <submittedName>
        <fullName evidence="3">Uncharacterized protein</fullName>
    </submittedName>
</protein>
<feature type="transmembrane region" description="Helical" evidence="2">
    <location>
        <begin position="21"/>
        <end position="46"/>
    </location>
</feature>
<dbReference type="AlphaFoldDB" id="A0A2T5JBP6"/>